<dbReference type="AlphaFoldDB" id="B8YAD0"/>
<dbReference type="PANTHER" id="PTHR11908:SF132">
    <property type="entry name" value="ALDEHYDE OXIDASE 1-RELATED"/>
    <property type="match status" value="1"/>
</dbReference>
<evidence type="ECO:0000256" key="2">
    <source>
        <dbReference type="ARBA" id="ARBA00023002"/>
    </source>
</evidence>
<gene>
    <name evidence="4" type="primary">coxL</name>
</gene>
<dbReference type="InterPro" id="IPR037165">
    <property type="entry name" value="AldOxase/xan_DH_Mopterin-bd_sf"/>
</dbReference>
<dbReference type="EMBL" id="FJ515307">
    <property type="protein sequence ID" value="ACL50613.1"/>
    <property type="molecule type" value="Genomic_DNA"/>
</dbReference>
<dbReference type="NCBIfam" id="NF041018">
    <property type="entry name" value="glyceraldDH_alpha"/>
    <property type="match status" value="1"/>
</dbReference>
<dbReference type="InterPro" id="IPR000674">
    <property type="entry name" value="Ald_Oxase/Xan_DH_a/b"/>
</dbReference>
<dbReference type="InterPro" id="IPR036856">
    <property type="entry name" value="Ald_Oxase/Xan_DH_a/b_sf"/>
</dbReference>
<dbReference type="GO" id="GO:0016491">
    <property type="term" value="F:oxidoreductase activity"/>
    <property type="evidence" value="ECO:0007669"/>
    <property type="project" value="UniProtKB-KW"/>
</dbReference>
<evidence type="ECO:0000313" key="4">
    <source>
        <dbReference type="EMBL" id="ACL50613.1"/>
    </source>
</evidence>
<dbReference type="GO" id="GO:0005506">
    <property type="term" value="F:iron ion binding"/>
    <property type="evidence" value="ECO:0007669"/>
    <property type="project" value="InterPro"/>
</dbReference>
<organism evidence="4">
    <name type="scientific">Aeropyrum pernix</name>
    <dbReference type="NCBI Taxonomy" id="56636"/>
    <lineage>
        <taxon>Archaea</taxon>
        <taxon>Thermoproteota</taxon>
        <taxon>Thermoprotei</taxon>
        <taxon>Desulfurococcales</taxon>
        <taxon>Desulfurococcaceae</taxon>
        <taxon>Aeropyrum</taxon>
    </lineage>
</organism>
<keyword evidence="1" id="KW-0500">Molybdenum</keyword>
<dbReference type="EC" id="1.2.99.2" evidence="4"/>
<keyword evidence="2 4" id="KW-0560">Oxidoreductase</keyword>
<dbReference type="InterPro" id="IPR016208">
    <property type="entry name" value="Ald_Oxase/xanthine_DH-like"/>
</dbReference>
<dbReference type="PANTHER" id="PTHR11908">
    <property type="entry name" value="XANTHINE DEHYDROGENASE"/>
    <property type="match status" value="1"/>
</dbReference>
<dbReference type="Gene3D" id="3.30.365.10">
    <property type="entry name" value="Aldehyde oxidase/xanthine dehydrogenase, molybdopterin binding domain"/>
    <property type="match status" value="4"/>
</dbReference>
<dbReference type="InterPro" id="IPR046867">
    <property type="entry name" value="AldOxase/xan_DH_MoCoBD2"/>
</dbReference>
<dbReference type="Pfam" id="PF02738">
    <property type="entry name" value="MoCoBD_1"/>
    <property type="match status" value="1"/>
</dbReference>
<dbReference type="Pfam" id="PF20256">
    <property type="entry name" value="MoCoBD_2"/>
    <property type="match status" value="1"/>
</dbReference>
<dbReference type="InterPro" id="IPR008274">
    <property type="entry name" value="AldOxase/xan_DH_MoCoBD1"/>
</dbReference>
<protein>
    <submittedName>
        <fullName evidence="4">Carbon-monoxide dehydrogenase large subunit</fullName>
        <ecNumber evidence="4">1.2.99.2</ecNumber>
    </submittedName>
</protein>
<reference evidence="4" key="1">
    <citation type="submission" date="2008-12" db="EMBL/GenBank/DDBJ databases">
        <title>Purification and characterization of carbon monoxide dehydrogenase from aerobic hyperthermophilic archaeon Aeropyrum pernix.</title>
        <authorList>
            <person name="Nishimura H."/>
            <person name="Sato N."/>
            <person name="Iwata E."/>
            <person name="Nomura Y."/>
            <person name="Sako Y."/>
        </authorList>
    </citation>
    <scope>NUCLEOTIDE SEQUENCE</scope>
    <source>
        <strain evidence="4">TB5</strain>
    </source>
</reference>
<accession>B8YAD0</accession>
<name>B8YAD0_AERPX</name>
<feature type="domain" description="Aldehyde oxidase/xanthine dehydrogenase a/b hammerhead" evidence="3">
    <location>
        <begin position="22"/>
        <end position="138"/>
    </location>
</feature>
<dbReference type="SMART" id="SM01008">
    <property type="entry name" value="Ald_Xan_dh_C"/>
    <property type="match status" value="1"/>
</dbReference>
<dbReference type="Gene3D" id="3.90.1170.50">
    <property type="entry name" value="Aldehyde oxidase/xanthine dehydrogenase, a/b hammerhead"/>
    <property type="match status" value="1"/>
</dbReference>
<dbReference type="Pfam" id="PF01315">
    <property type="entry name" value="Ald_Xan_dh_C"/>
    <property type="match status" value="1"/>
</dbReference>
<evidence type="ECO:0000259" key="3">
    <source>
        <dbReference type="SMART" id="SM01008"/>
    </source>
</evidence>
<dbReference type="SUPFAM" id="SSF56003">
    <property type="entry name" value="Molybdenum cofactor-binding domain"/>
    <property type="match status" value="1"/>
</dbReference>
<dbReference type="BRENDA" id="1.2.5.3">
    <property type="organism ID" value="171"/>
</dbReference>
<dbReference type="InterPro" id="IPR053554">
    <property type="entry name" value="Glyceraldehyde_dh-related"/>
</dbReference>
<proteinExistence type="predicted"/>
<dbReference type="SUPFAM" id="SSF54665">
    <property type="entry name" value="CO dehydrogenase molybdoprotein N-domain-like"/>
    <property type="match status" value="1"/>
</dbReference>
<evidence type="ECO:0000256" key="1">
    <source>
        <dbReference type="ARBA" id="ARBA00022505"/>
    </source>
</evidence>
<sequence length="785" mass="85840">MSQGRRYIGKRVKRKEDPRFITGRGLYVDDIKLPGMVYAAFLRASYAHARIKSIDTSKAEKMPGVVGVYTGEYFKDKVAPLTTAWALANADLKPVFWPVVAHDKVRFTGDIVAVVVAEDPYTAYDALEAIDVEYEPLPVVVDVEEAIKPGAPQLHDEAPGNIAFKWRFSGGESFDKVAEKADVLIKQRMVNQRLIPSAMETRGAVASFNRGLEELTLWVTSQNPHVHRLVLSGVLGLPEHKIRVIAPDVGGGFGSKIPVYPGEVIVSRLAMDLGVPVKWVETRRENFVGTIHGRDHVEYVEAAATRDGRLLGVRVKTLANMGAYLSTAAPGVPTILFGLMLQGPYKIESVDVEVLGVLTNTTPVDAYRGAGRPEATYILERVMDLVARKLGLDPAEVRRRNLIEEAPYTTVTGLVYDSGRYKEVFEKALQIAEYEKWREEQRKARQEGRLIGIGISSYIEMCGLAPSRIARATGFGLGLYESVTIRVHPTGKVSVYTGSHPHGQGEETSFAQIVAEELGVPVEDVEIIHGDTDETPFGLGTYGSRTTPVGGGAVALAARRIREKARKIAAALLEAREEDVVFSEGKFHVKGHPEKSVSFQEVALEAYLADKLPEGLEPGLEATTFYDPENFVFPYGTHVCIVEVDRDTWKPRILRYVAVDDAGVIINPMLAEGQVHGGVVQGIAQALFEYAVYDESGNLLTSGFNDYMIPTAKDLPNIESYFVETPSPHNPLGAKGIGETGTIASTPAVVNAVLDALAHLGVEHIDMPLTPHNIWKALKDKGVVK</sequence>